<dbReference type="PANTHER" id="PTHR33459:SF7">
    <property type="entry name" value="DD-GDCA PROTEIN"/>
    <property type="match status" value="1"/>
</dbReference>
<dbReference type="AlphaFoldDB" id="D3AWI4"/>
<evidence type="ECO:0000313" key="2">
    <source>
        <dbReference type="Proteomes" id="UP000001396"/>
    </source>
</evidence>
<gene>
    <name evidence="1" type="ORF">PPL_00458</name>
</gene>
<keyword evidence="2" id="KW-1185">Reference proteome</keyword>
<accession>D3AWI4</accession>
<organism evidence="1 2">
    <name type="scientific">Heterostelium pallidum (strain ATCC 26659 / Pp 5 / PN500)</name>
    <name type="common">Cellular slime mold</name>
    <name type="synonym">Polysphondylium pallidum</name>
    <dbReference type="NCBI Taxonomy" id="670386"/>
    <lineage>
        <taxon>Eukaryota</taxon>
        <taxon>Amoebozoa</taxon>
        <taxon>Evosea</taxon>
        <taxon>Eumycetozoa</taxon>
        <taxon>Dictyostelia</taxon>
        <taxon>Acytosteliales</taxon>
        <taxon>Acytosteliaceae</taxon>
        <taxon>Heterostelium</taxon>
    </lineage>
</organism>
<comment type="caution">
    <text evidence="1">The sequence shown here is derived from an EMBL/GenBank/DDBJ whole genome shotgun (WGS) entry which is preliminary data.</text>
</comment>
<dbReference type="GeneID" id="31355992"/>
<sequence>MLFTRPTAIPNHIIYLSPIVLGSGLEGNPKCQREKCTIGLQECIYPSSMCISEDKQEPRCYELPDLYGDCSLTKQCKNNFFCNDGICERHDYSELCRTSDDCSSKLSCEASCANVHYPSCEIDIQCRFDEYCGPNERCTPIVKDGDSCNTTSSCHRYSKCVNETCTPAMRMSKGDSCTSTLDCDISEGLVCFNNTCTNDIDNIKCIRANPNCPHLSICSPVNPLFENGTKTMNNSNSENPTHLYDGICITLIALTPSNKKVIESFVECVDRRRCPRISNIQPDSCQSQCGEDPFHDKIWYACKEFSSGVTSYQFISLKISFISLICDWILRILILRVF</sequence>
<protein>
    <submittedName>
        <fullName evidence="1">Uncharacterized protein</fullName>
    </submittedName>
</protein>
<dbReference type="PANTHER" id="PTHR33459">
    <property type="entry name" value="DD-GDCA PROTEIN"/>
    <property type="match status" value="1"/>
</dbReference>
<dbReference type="EMBL" id="ADBJ01000002">
    <property type="protein sequence ID" value="EFA86657.1"/>
    <property type="molecule type" value="Genomic_DNA"/>
</dbReference>
<name>D3AWI4_HETP5</name>
<evidence type="ECO:0000313" key="1">
    <source>
        <dbReference type="EMBL" id="EFA86657.1"/>
    </source>
</evidence>
<dbReference type="InterPro" id="IPR052326">
    <property type="entry name" value="Diff-Dev_Assoc_Protein"/>
</dbReference>
<dbReference type="RefSeq" id="XP_020438762.1">
    <property type="nucleotide sequence ID" value="XM_020571488.1"/>
</dbReference>
<reference evidence="1 2" key="1">
    <citation type="journal article" date="2011" name="Genome Res.">
        <title>Phylogeny-wide analysis of social amoeba genomes highlights ancient origins for complex intercellular communication.</title>
        <authorList>
            <person name="Heidel A.J."/>
            <person name="Lawal H.M."/>
            <person name="Felder M."/>
            <person name="Schilde C."/>
            <person name="Helps N.R."/>
            <person name="Tunggal B."/>
            <person name="Rivero F."/>
            <person name="John U."/>
            <person name="Schleicher M."/>
            <person name="Eichinger L."/>
            <person name="Platzer M."/>
            <person name="Noegel A.A."/>
            <person name="Schaap P."/>
            <person name="Gloeckner G."/>
        </authorList>
    </citation>
    <scope>NUCLEOTIDE SEQUENCE [LARGE SCALE GENOMIC DNA]</scope>
    <source>
        <strain evidence="2">ATCC 26659 / Pp 5 / PN500</strain>
    </source>
</reference>
<proteinExistence type="predicted"/>
<dbReference type="Proteomes" id="UP000001396">
    <property type="component" value="Unassembled WGS sequence"/>
</dbReference>
<dbReference type="InParanoid" id="D3AWI4"/>